<dbReference type="SUPFAM" id="SSF57667">
    <property type="entry name" value="beta-beta-alpha zinc fingers"/>
    <property type="match status" value="3"/>
</dbReference>
<feature type="region of interest" description="Disordered" evidence="12">
    <location>
        <begin position="108"/>
        <end position="142"/>
    </location>
</feature>
<dbReference type="InterPro" id="IPR050329">
    <property type="entry name" value="GLI_C2H2-zinc-finger"/>
</dbReference>
<evidence type="ECO:0000256" key="1">
    <source>
        <dbReference type="ARBA" id="ARBA00004123"/>
    </source>
</evidence>
<sequence>MEMTEEGMKGMEKSSINIKEEDCDWKHVHPKPESLCIKNEDYEQGTVGIKEEPEEKPVIGDIHDYKIIVKEEDFKFKSESICQYGCQDGGVSGLVCLHSRTCSVEEHSVSMKSEVYSDTETSEETSRSTAAGQPSSVSQSGKDMLEGVRFSPSLAAETSLQVRPQQTPNDENMRVLTSGSEVLARSSLQFNSVPAVPMLVFFTINNPQQVNSTPSGASPAGQEQRKSLKCQLENKGSQRSHTSQRPYGCSECGKRFNKKLHLEIHTRIHTGEKPFSCSECGKGFYEIGGLNSHMRTHTGEKPHRCPECGKQFTTRSLLHKHTSIHTVGRPFCCSECGREFLRRDNFANHMRIHSGEKPYCCSECGKGFLRRDKLADHMRMHTGEKPYGCLECGRRYSTNTNLKKHMQTHTGEAIKTEGKTPTSCSSPSPM</sequence>
<reference evidence="14" key="2">
    <citation type="submission" date="2025-08" db="UniProtKB">
        <authorList>
            <consortium name="Ensembl"/>
        </authorList>
    </citation>
    <scope>IDENTIFICATION</scope>
</reference>
<dbReference type="PROSITE" id="PS00028">
    <property type="entry name" value="ZINC_FINGER_C2H2_1"/>
    <property type="match status" value="6"/>
</dbReference>
<organism evidence="14 15">
    <name type="scientific">Erpetoichthys calabaricus</name>
    <name type="common">Rope fish</name>
    <name type="synonym">Calamoichthys calabaricus</name>
    <dbReference type="NCBI Taxonomy" id="27687"/>
    <lineage>
        <taxon>Eukaryota</taxon>
        <taxon>Metazoa</taxon>
        <taxon>Chordata</taxon>
        <taxon>Craniata</taxon>
        <taxon>Vertebrata</taxon>
        <taxon>Euteleostomi</taxon>
        <taxon>Actinopterygii</taxon>
        <taxon>Polypteriformes</taxon>
        <taxon>Polypteridae</taxon>
        <taxon>Erpetoichthys</taxon>
    </lineage>
</organism>
<dbReference type="GeneTree" id="ENSGT01150000286958"/>
<evidence type="ECO:0000256" key="11">
    <source>
        <dbReference type="PROSITE-ProRule" id="PRU00042"/>
    </source>
</evidence>
<feature type="compositionally biased region" description="Polar residues" evidence="12">
    <location>
        <begin position="234"/>
        <end position="245"/>
    </location>
</feature>
<feature type="domain" description="C2H2-type" evidence="13">
    <location>
        <begin position="387"/>
        <end position="414"/>
    </location>
</feature>
<dbReference type="GO" id="GO:0005634">
    <property type="term" value="C:nucleus"/>
    <property type="evidence" value="ECO:0007669"/>
    <property type="project" value="UniProtKB-SubCell"/>
</dbReference>
<evidence type="ECO:0000256" key="8">
    <source>
        <dbReference type="ARBA" id="ARBA00023125"/>
    </source>
</evidence>
<evidence type="ECO:0000256" key="5">
    <source>
        <dbReference type="ARBA" id="ARBA00022771"/>
    </source>
</evidence>
<proteinExistence type="inferred from homology"/>
<keyword evidence="6" id="KW-0862">Zinc</keyword>
<dbReference type="Pfam" id="PF13465">
    <property type="entry name" value="zf-H2C2_2"/>
    <property type="match status" value="1"/>
</dbReference>
<dbReference type="GO" id="GO:0045944">
    <property type="term" value="P:positive regulation of transcription by RNA polymerase II"/>
    <property type="evidence" value="ECO:0007669"/>
    <property type="project" value="UniProtKB-ARBA"/>
</dbReference>
<keyword evidence="3" id="KW-0479">Metal-binding</keyword>
<feature type="domain" description="C2H2-type" evidence="13">
    <location>
        <begin position="247"/>
        <end position="274"/>
    </location>
</feature>
<accession>A0A8C4RKQ4</accession>
<dbReference type="OrthoDB" id="6077919at2759"/>
<dbReference type="RefSeq" id="XP_028675909.1">
    <property type="nucleotide sequence ID" value="XM_028820076.2"/>
</dbReference>
<evidence type="ECO:0000256" key="12">
    <source>
        <dbReference type="SAM" id="MobiDB-lite"/>
    </source>
</evidence>
<dbReference type="PROSITE" id="PS50157">
    <property type="entry name" value="ZINC_FINGER_C2H2_2"/>
    <property type="match status" value="6"/>
</dbReference>
<dbReference type="GO" id="GO:0000978">
    <property type="term" value="F:RNA polymerase II cis-regulatory region sequence-specific DNA binding"/>
    <property type="evidence" value="ECO:0007669"/>
    <property type="project" value="TreeGrafter"/>
</dbReference>
<dbReference type="PANTHER" id="PTHR19818:SF157">
    <property type="entry name" value="C2H2-TYPE DOMAIN-CONTAINING PROTEIN"/>
    <property type="match status" value="1"/>
</dbReference>
<keyword evidence="9" id="KW-0804">Transcription</keyword>
<dbReference type="FunFam" id="3.30.160.60:FF:000322">
    <property type="entry name" value="GDNF-inducible zinc finger protein 1"/>
    <property type="match status" value="1"/>
</dbReference>
<name>A0A8C4RKQ4_ERPCA</name>
<evidence type="ECO:0000256" key="3">
    <source>
        <dbReference type="ARBA" id="ARBA00022723"/>
    </source>
</evidence>
<dbReference type="GO" id="GO:0000981">
    <property type="term" value="F:DNA-binding transcription factor activity, RNA polymerase II-specific"/>
    <property type="evidence" value="ECO:0007669"/>
    <property type="project" value="TreeGrafter"/>
</dbReference>
<protein>
    <submittedName>
        <fullName evidence="14">Zinc finger protein 235-like</fullName>
    </submittedName>
</protein>
<evidence type="ECO:0000313" key="15">
    <source>
        <dbReference type="Proteomes" id="UP000694620"/>
    </source>
</evidence>
<dbReference type="Proteomes" id="UP000694620">
    <property type="component" value="Chromosome 1"/>
</dbReference>
<dbReference type="FunFam" id="3.30.160.60:FF:001498">
    <property type="entry name" value="Zinc finger protein 404"/>
    <property type="match status" value="1"/>
</dbReference>
<evidence type="ECO:0000313" key="14">
    <source>
        <dbReference type="Ensembl" id="ENSECRP00000003926.1"/>
    </source>
</evidence>
<keyword evidence="5 11" id="KW-0863">Zinc-finger</keyword>
<comment type="similarity">
    <text evidence="2">Belongs to the krueppel C2H2-type zinc-finger protein family.</text>
</comment>
<dbReference type="AlphaFoldDB" id="A0A8C4RKQ4"/>
<dbReference type="Pfam" id="PF00096">
    <property type="entry name" value="zf-C2H2"/>
    <property type="match status" value="4"/>
</dbReference>
<keyword evidence="8" id="KW-0238">DNA-binding</keyword>
<feature type="compositionally biased region" description="Polar residues" evidence="12">
    <location>
        <begin position="419"/>
        <end position="430"/>
    </location>
</feature>
<comment type="subcellular location">
    <subcellularLocation>
        <location evidence="1">Nucleus</location>
    </subcellularLocation>
</comment>
<dbReference type="PANTHER" id="PTHR19818">
    <property type="entry name" value="ZINC FINGER PROTEIN ZIC AND GLI"/>
    <property type="match status" value="1"/>
</dbReference>
<evidence type="ECO:0000259" key="13">
    <source>
        <dbReference type="PROSITE" id="PS50157"/>
    </source>
</evidence>
<evidence type="ECO:0000256" key="10">
    <source>
        <dbReference type="ARBA" id="ARBA00023242"/>
    </source>
</evidence>
<dbReference type="Gene3D" id="3.30.160.60">
    <property type="entry name" value="Classic Zinc Finger"/>
    <property type="match status" value="6"/>
</dbReference>
<dbReference type="Ensembl" id="ENSECRT00000003989.1">
    <property type="protein sequence ID" value="ENSECRP00000003926.1"/>
    <property type="gene ID" value="ENSECRG00000002695.1"/>
</dbReference>
<dbReference type="FunFam" id="3.30.160.60:FF:002343">
    <property type="entry name" value="Zinc finger protein 33A"/>
    <property type="match status" value="2"/>
</dbReference>
<feature type="region of interest" description="Disordered" evidence="12">
    <location>
        <begin position="211"/>
        <end position="247"/>
    </location>
</feature>
<feature type="domain" description="C2H2-type" evidence="13">
    <location>
        <begin position="275"/>
        <end position="302"/>
    </location>
</feature>
<dbReference type="InterPro" id="IPR013087">
    <property type="entry name" value="Znf_C2H2_type"/>
</dbReference>
<feature type="domain" description="C2H2-type" evidence="13">
    <location>
        <begin position="359"/>
        <end position="386"/>
    </location>
</feature>
<dbReference type="FunFam" id="3.30.160.60:FF:000303">
    <property type="entry name" value="Zinc finger protein 41"/>
    <property type="match status" value="1"/>
</dbReference>
<keyword evidence="10" id="KW-0539">Nucleus</keyword>
<feature type="domain" description="C2H2-type" evidence="13">
    <location>
        <begin position="303"/>
        <end position="330"/>
    </location>
</feature>
<evidence type="ECO:0000256" key="2">
    <source>
        <dbReference type="ARBA" id="ARBA00006991"/>
    </source>
</evidence>
<feature type="compositionally biased region" description="Polar residues" evidence="12">
    <location>
        <begin position="130"/>
        <end position="141"/>
    </location>
</feature>
<keyword evidence="15" id="KW-1185">Reference proteome</keyword>
<keyword evidence="4" id="KW-0677">Repeat</keyword>
<dbReference type="SMART" id="SM00355">
    <property type="entry name" value="ZnF_C2H2"/>
    <property type="match status" value="6"/>
</dbReference>
<keyword evidence="7" id="KW-0805">Transcription regulation</keyword>
<reference evidence="14" key="1">
    <citation type="submission" date="2021-06" db="EMBL/GenBank/DDBJ databases">
        <authorList>
            <consortium name="Wellcome Sanger Institute Data Sharing"/>
        </authorList>
    </citation>
    <scope>NUCLEOTIDE SEQUENCE [LARGE SCALE GENOMIC DNA]</scope>
</reference>
<feature type="domain" description="C2H2-type" evidence="13">
    <location>
        <begin position="331"/>
        <end position="358"/>
    </location>
</feature>
<evidence type="ECO:0000256" key="9">
    <source>
        <dbReference type="ARBA" id="ARBA00023163"/>
    </source>
</evidence>
<reference evidence="14" key="3">
    <citation type="submission" date="2025-09" db="UniProtKB">
        <authorList>
            <consortium name="Ensembl"/>
        </authorList>
    </citation>
    <scope>IDENTIFICATION</scope>
</reference>
<evidence type="ECO:0000256" key="7">
    <source>
        <dbReference type="ARBA" id="ARBA00023015"/>
    </source>
</evidence>
<dbReference type="FunFam" id="3.30.160.60:FF:001506">
    <property type="entry name" value="Zinc finger protein"/>
    <property type="match status" value="1"/>
</dbReference>
<evidence type="ECO:0000256" key="4">
    <source>
        <dbReference type="ARBA" id="ARBA00022737"/>
    </source>
</evidence>
<feature type="region of interest" description="Disordered" evidence="12">
    <location>
        <begin position="406"/>
        <end position="430"/>
    </location>
</feature>
<dbReference type="GO" id="GO:0008270">
    <property type="term" value="F:zinc ion binding"/>
    <property type="evidence" value="ECO:0007669"/>
    <property type="project" value="UniProtKB-KW"/>
</dbReference>
<evidence type="ECO:0000256" key="6">
    <source>
        <dbReference type="ARBA" id="ARBA00022833"/>
    </source>
</evidence>
<dbReference type="InterPro" id="IPR036236">
    <property type="entry name" value="Znf_C2H2_sf"/>
</dbReference>
<dbReference type="GeneID" id="114665472"/>
<gene>
    <name evidence="14" type="primary">LOC114665472</name>
</gene>